<dbReference type="InterPro" id="IPR023405">
    <property type="entry name" value="Topo_IA_core_domain"/>
</dbReference>
<dbReference type="InterPro" id="IPR013498">
    <property type="entry name" value="Topo_IA_Znf"/>
</dbReference>
<comment type="subunit">
    <text evidence="10">Monomer.</text>
</comment>
<dbReference type="Pfam" id="PF01131">
    <property type="entry name" value="Topoisom_bac"/>
    <property type="match status" value="1"/>
</dbReference>
<dbReference type="Gene3D" id="2.70.20.10">
    <property type="entry name" value="Topoisomerase I, domain 3"/>
    <property type="match status" value="1"/>
</dbReference>
<accession>A0A932YX73</accession>
<feature type="site" description="Interaction with DNA" evidence="10">
    <location>
        <position position="155"/>
    </location>
</feature>
<evidence type="ECO:0000256" key="3">
    <source>
        <dbReference type="ARBA" id="ARBA00022723"/>
    </source>
</evidence>
<dbReference type="Proteomes" id="UP000756703">
    <property type="component" value="Unassembled WGS sequence"/>
</dbReference>
<evidence type="ECO:0000259" key="12">
    <source>
        <dbReference type="PROSITE" id="PS52039"/>
    </source>
</evidence>
<feature type="domain" description="Toprim" evidence="11">
    <location>
        <begin position="3"/>
        <end position="113"/>
    </location>
</feature>
<dbReference type="SMART" id="SM00436">
    <property type="entry name" value="TOP1Bc"/>
    <property type="match status" value="1"/>
</dbReference>
<feature type="region of interest" description="Interaction with DNA" evidence="10">
    <location>
        <begin position="163"/>
        <end position="168"/>
    </location>
</feature>
<evidence type="ECO:0000256" key="7">
    <source>
        <dbReference type="ARBA" id="ARBA00023029"/>
    </source>
</evidence>
<evidence type="ECO:0000313" key="14">
    <source>
        <dbReference type="Proteomes" id="UP000756703"/>
    </source>
</evidence>
<dbReference type="InterPro" id="IPR013825">
    <property type="entry name" value="Topo_IA_cen_sub2"/>
</dbReference>
<comment type="function">
    <text evidence="10">Releases the supercoiling and torsional tension of DNA, which is introduced during the DNA replication and transcription, by transiently cleaving and rejoining one strand of the DNA duplex. Introduces a single-strand break via transesterification at a target site in duplex DNA. The scissile phosphodiester is attacked by the catalytic tyrosine of the enzyme, resulting in the formation of a DNA-(5'-phosphotyrosyl)-enzyme intermediate and the expulsion of a 3'-OH DNA strand. The free DNA strand then undergoes passage around the unbroken strand, thus removing DNA supercoils. Finally, in the religation step, the DNA 3'-OH attacks the covalent intermediate to expel the active-site tyrosine and restore the DNA phosphodiester backbone.</text>
</comment>
<feature type="site" description="Interaction with DNA" evidence="10">
    <location>
        <position position="139"/>
    </location>
</feature>
<keyword evidence="3" id="KW-0479">Metal-binding</keyword>
<dbReference type="SUPFAM" id="SSF57783">
    <property type="entry name" value="Zinc beta-ribbon"/>
    <property type="match status" value="1"/>
</dbReference>
<feature type="domain" description="Topo IA-type catalytic" evidence="12">
    <location>
        <begin position="129"/>
        <end position="567"/>
    </location>
</feature>
<evidence type="ECO:0000256" key="2">
    <source>
        <dbReference type="ARBA" id="ARBA00009446"/>
    </source>
</evidence>
<dbReference type="NCBIfam" id="TIGR01051">
    <property type="entry name" value="topA_bact"/>
    <property type="match status" value="1"/>
</dbReference>
<dbReference type="InterPro" id="IPR028612">
    <property type="entry name" value="Topoisom_1_IA"/>
</dbReference>
<feature type="site" description="Interaction with DNA" evidence="10">
    <location>
        <position position="306"/>
    </location>
</feature>
<dbReference type="InterPro" id="IPR000380">
    <property type="entry name" value="Topo_IA"/>
</dbReference>
<dbReference type="InterPro" id="IPR013824">
    <property type="entry name" value="Topo_IA_cen_sub1"/>
</dbReference>
<dbReference type="InterPro" id="IPR034149">
    <property type="entry name" value="TOPRIM_TopoI"/>
</dbReference>
<dbReference type="InterPro" id="IPR013497">
    <property type="entry name" value="Topo_IA_cen"/>
</dbReference>
<feature type="site" description="Interaction with DNA" evidence="10">
    <location>
        <position position="33"/>
    </location>
</feature>
<evidence type="ECO:0000256" key="9">
    <source>
        <dbReference type="ARBA" id="ARBA00023235"/>
    </source>
</evidence>
<dbReference type="Pfam" id="PF01396">
    <property type="entry name" value="Zn_ribbon_Top1"/>
    <property type="match status" value="2"/>
</dbReference>
<feature type="active site" description="O-(5'-phospho-DNA)-tyrosine intermediate" evidence="10">
    <location>
        <position position="304"/>
    </location>
</feature>
<dbReference type="InterPro" id="IPR005733">
    <property type="entry name" value="TopoI_bac-type"/>
</dbReference>
<evidence type="ECO:0000256" key="6">
    <source>
        <dbReference type="ARBA" id="ARBA00022842"/>
    </source>
</evidence>
<dbReference type="GO" id="GO:0003917">
    <property type="term" value="F:DNA topoisomerase type I (single strand cut, ATP-independent) activity"/>
    <property type="evidence" value="ECO:0007669"/>
    <property type="project" value="UniProtKB-UniRule"/>
</dbReference>
<dbReference type="Pfam" id="PF01751">
    <property type="entry name" value="Toprim"/>
    <property type="match status" value="1"/>
</dbReference>
<dbReference type="EMBL" id="JACQMI010000010">
    <property type="protein sequence ID" value="MBI4132720.1"/>
    <property type="molecule type" value="Genomic_DNA"/>
</dbReference>
<dbReference type="HAMAP" id="MF_00952">
    <property type="entry name" value="Topoisom_1_prok"/>
    <property type="match status" value="1"/>
</dbReference>
<dbReference type="PROSITE" id="PS52039">
    <property type="entry name" value="TOPO_IA_2"/>
    <property type="match status" value="1"/>
</dbReference>
<evidence type="ECO:0000256" key="8">
    <source>
        <dbReference type="ARBA" id="ARBA00023125"/>
    </source>
</evidence>
<dbReference type="GO" id="GO:0003677">
    <property type="term" value="F:DNA binding"/>
    <property type="evidence" value="ECO:0007669"/>
    <property type="project" value="UniProtKB-KW"/>
</dbReference>
<keyword evidence="4" id="KW-0863">Zinc-finger</keyword>
<dbReference type="Gene3D" id="3.30.65.10">
    <property type="entry name" value="Bacterial Topoisomerase I, domain 1"/>
    <property type="match status" value="2"/>
</dbReference>
<dbReference type="AlphaFoldDB" id="A0A932YX73"/>
<dbReference type="InterPro" id="IPR023406">
    <property type="entry name" value="Topo_IA_AS"/>
</dbReference>
<evidence type="ECO:0000259" key="11">
    <source>
        <dbReference type="PROSITE" id="PS50880"/>
    </source>
</evidence>
<evidence type="ECO:0000313" key="13">
    <source>
        <dbReference type="EMBL" id="MBI4132720.1"/>
    </source>
</evidence>
<dbReference type="InterPro" id="IPR006171">
    <property type="entry name" value="TOPRIM_dom"/>
</dbReference>
<dbReference type="SMART" id="SM00437">
    <property type="entry name" value="TOP1Ac"/>
    <property type="match status" value="1"/>
</dbReference>
<keyword evidence="6" id="KW-0460">Magnesium</keyword>
<feature type="site" description="Interaction with DNA" evidence="10">
    <location>
        <position position="498"/>
    </location>
</feature>
<keyword evidence="9 10" id="KW-0413">Isomerase</keyword>
<reference evidence="13" key="1">
    <citation type="submission" date="2020-07" db="EMBL/GenBank/DDBJ databases">
        <title>Huge and variable diversity of episymbiotic CPR bacteria and DPANN archaea in groundwater ecosystems.</title>
        <authorList>
            <person name="He C.Y."/>
            <person name="Keren R."/>
            <person name="Whittaker M."/>
            <person name="Farag I.F."/>
            <person name="Doudna J."/>
            <person name="Cate J.H.D."/>
            <person name="Banfield J.F."/>
        </authorList>
    </citation>
    <scope>NUCLEOTIDE SEQUENCE</scope>
    <source>
        <strain evidence="13">NC_groundwater_1225_Ag_S-0.1um_56_177</strain>
    </source>
</reference>
<name>A0A932YX73_9BACT</name>
<dbReference type="InterPro" id="IPR003602">
    <property type="entry name" value="Topo_IA_DNA-bd_dom"/>
</dbReference>
<dbReference type="PANTHER" id="PTHR42785">
    <property type="entry name" value="DNA TOPOISOMERASE, TYPE IA, CORE"/>
    <property type="match status" value="1"/>
</dbReference>
<gene>
    <name evidence="10 13" type="primary">topA</name>
    <name evidence="13" type="ORF">HY473_01300</name>
</gene>
<comment type="similarity">
    <text evidence="2 10">Belongs to the type IA topoisomerase family.</text>
</comment>
<dbReference type="PROSITE" id="PS00396">
    <property type="entry name" value="TOPO_IA_1"/>
    <property type="match status" value="1"/>
</dbReference>
<feature type="site" description="Interaction with DNA" evidence="10">
    <location>
        <position position="143"/>
    </location>
</feature>
<feature type="site" description="Interaction with DNA" evidence="10">
    <location>
        <position position="140"/>
    </location>
</feature>
<dbReference type="EC" id="5.6.2.1" evidence="10"/>
<dbReference type="SUPFAM" id="SSF56712">
    <property type="entry name" value="Prokaryotic type I DNA topoisomerase"/>
    <property type="match status" value="1"/>
</dbReference>
<dbReference type="GO" id="GO:0006265">
    <property type="term" value="P:DNA topological change"/>
    <property type="evidence" value="ECO:0007669"/>
    <property type="project" value="UniProtKB-UniRule"/>
</dbReference>
<dbReference type="PANTHER" id="PTHR42785:SF1">
    <property type="entry name" value="DNA TOPOISOMERASE"/>
    <property type="match status" value="1"/>
</dbReference>
<dbReference type="Gene3D" id="1.10.460.10">
    <property type="entry name" value="Topoisomerase I, domain 2"/>
    <property type="match status" value="1"/>
</dbReference>
<organism evidence="13 14">
    <name type="scientific">Candidatus Sungiibacteriota bacterium</name>
    <dbReference type="NCBI Taxonomy" id="2750080"/>
    <lineage>
        <taxon>Bacteria</taxon>
        <taxon>Candidatus Sungiibacteriota</taxon>
    </lineage>
</organism>
<dbReference type="Gene3D" id="1.10.290.10">
    <property type="entry name" value="Topoisomerase I, domain 4"/>
    <property type="match status" value="1"/>
</dbReference>
<dbReference type="InterPro" id="IPR013826">
    <property type="entry name" value="Topo_IA_cen_sub3"/>
</dbReference>
<keyword evidence="5" id="KW-0862">Zinc</keyword>
<feature type="site" description="Interaction with DNA" evidence="10">
    <location>
        <position position="148"/>
    </location>
</feature>
<keyword evidence="8 10" id="KW-0238">DNA-binding</keyword>
<evidence type="ECO:0000256" key="10">
    <source>
        <dbReference type="HAMAP-Rule" id="MF_00952"/>
    </source>
</evidence>
<dbReference type="CDD" id="cd03363">
    <property type="entry name" value="TOPRIM_TopoIA_TopoI"/>
    <property type="match status" value="1"/>
</dbReference>
<comment type="caution">
    <text evidence="13">The sequence shown here is derived from an EMBL/GenBank/DDBJ whole genome shotgun (WGS) entry which is preliminary data.</text>
</comment>
<proteinExistence type="inferred from homology"/>
<dbReference type="SMART" id="SM00493">
    <property type="entry name" value="TOPRIM"/>
    <property type="match status" value="1"/>
</dbReference>
<sequence>MKKNLVIVESPTKARTISRFLGEDFLVESSYGHIRDLPRSTLGVAVEKNFEPQYIIPKKAQKQVNLLKKGAAAAERVILATDEDREGEAIAWHLVEALKLDQEKTQRIVFHEITERAVAEAMANPRAIDAKLVNAQQARRVLDRLVGYSLSPFLWKKVMRGLSAGRVQSVAVRLVVEREREIEAFKPQEYWSIHALLYPEKKRKEKFASSLAKINGEAMDKFALKNEAEAKAILGDLEGAGWRVAGVEKRAVAKKPYPPFTTSTLQQDGFRRLGFSARQTMRLAQQLYEGVELGEGGAAGLITYMRTDSTNLSEDSLREARAFIQKEFGANYALPAPRRFQTKAKGAQEAHEAIRPTDPARTPESVKKFLDRNQLRLYDLIWRRFTATQMAEALFDSATVDVETEGEKSKDKRYTFRASGQIMKFDGFLKVWPAKIEEIELPELAKDEALICETITPEQHFTQPPPRFSEASLIKALEQFGIGRPSTYAPTLATIQDRSYVVRDEQKRLRPTEVGTVVNDLLVEHFPEIVDIQFTAKMEAELDEIAEGKRDWPPVIREFYEPFSKHLAEKYEVVEKRTPQETTDQVCEKCGKPMVVKYGRFGKFMACSGFPECKNSKPLPKEPPKSLGLPCPECNQGELVERWTRRRRLFFGCSRYPDCKYATWTDPRKAQTKEK</sequence>
<protein>
    <recommendedName>
        <fullName evidence="10">DNA topoisomerase 1</fullName>
        <ecNumber evidence="10">5.6.2.1</ecNumber>
    </recommendedName>
    <alternativeName>
        <fullName evidence="10">DNA topoisomerase I</fullName>
    </alternativeName>
</protein>
<evidence type="ECO:0000256" key="4">
    <source>
        <dbReference type="ARBA" id="ARBA00022771"/>
    </source>
</evidence>
<dbReference type="PROSITE" id="PS50880">
    <property type="entry name" value="TOPRIM"/>
    <property type="match status" value="1"/>
</dbReference>
<comment type="catalytic activity">
    <reaction evidence="1 10">
        <text>ATP-independent breakage of single-stranded DNA, followed by passage and rejoining.</text>
        <dbReference type="EC" id="5.6.2.1"/>
    </reaction>
</comment>
<dbReference type="Gene3D" id="3.40.50.140">
    <property type="match status" value="1"/>
</dbReference>
<dbReference type="PRINTS" id="PR00417">
    <property type="entry name" value="PRTPISMRASEI"/>
</dbReference>
<dbReference type="GO" id="GO:0008270">
    <property type="term" value="F:zinc ion binding"/>
    <property type="evidence" value="ECO:0007669"/>
    <property type="project" value="UniProtKB-KW"/>
</dbReference>
<dbReference type="InterPro" id="IPR003601">
    <property type="entry name" value="Topo_IA_2"/>
</dbReference>
<keyword evidence="7 10" id="KW-0799">Topoisomerase</keyword>
<evidence type="ECO:0000256" key="1">
    <source>
        <dbReference type="ARBA" id="ARBA00000213"/>
    </source>
</evidence>
<evidence type="ECO:0000256" key="5">
    <source>
        <dbReference type="ARBA" id="ARBA00022833"/>
    </source>
</evidence>
<dbReference type="GO" id="GO:0005694">
    <property type="term" value="C:chromosome"/>
    <property type="evidence" value="ECO:0007669"/>
    <property type="project" value="InterPro"/>
</dbReference>
<dbReference type="CDD" id="cd00186">
    <property type="entry name" value="TOP1Ac"/>
    <property type="match status" value="1"/>
</dbReference>